<dbReference type="Pfam" id="PF00171">
    <property type="entry name" value="Aldedh"/>
    <property type="match status" value="1"/>
</dbReference>
<dbReference type="SUPFAM" id="SSF53720">
    <property type="entry name" value="ALDH-like"/>
    <property type="match status" value="1"/>
</dbReference>
<dbReference type="Gene3D" id="3.40.605.10">
    <property type="entry name" value="Aldehyde Dehydrogenase, Chain A, domain 1"/>
    <property type="match status" value="1"/>
</dbReference>
<name>A0A401N0C4_RHOER</name>
<evidence type="ECO:0000256" key="3">
    <source>
        <dbReference type="RuleBase" id="RU003345"/>
    </source>
</evidence>
<dbReference type="PROSITE" id="PS00070">
    <property type="entry name" value="ALDEHYDE_DEHYDR_CYS"/>
    <property type="match status" value="1"/>
</dbReference>
<comment type="caution">
    <text evidence="4">The sequence shown here is derived from an EMBL/GenBank/DDBJ whole genome shotgun (WGS) entry which is preliminary data.</text>
</comment>
<dbReference type="PANTHER" id="PTHR11699">
    <property type="entry name" value="ALDEHYDE DEHYDROGENASE-RELATED"/>
    <property type="match status" value="1"/>
</dbReference>
<dbReference type="FunFam" id="3.40.309.10:FF:000009">
    <property type="entry name" value="Aldehyde dehydrogenase A"/>
    <property type="match status" value="1"/>
</dbReference>
<evidence type="ECO:0000256" key="2">
    <source>
        <dbReference type="ARBA" id="ARBA00023002"/>
    </source>
</evidence>
<dbReference type="FunFam" id="3.40.605.10:FF:000007">
    <property type="entry name" value="NAD/NADP-dependent betaine aldehyde dehydrogenase"/>
    <property type="match status" value="1"/>
</dbReference>
<protein>
    <submittedName>
        <fullName evidence="4">Aldehyde dehydrogenase</fullName>
    </submittedName>
</protein>
<dbReference type="RefSeq" id="WP_020906241.1">
    <property type="nucleotide sequence ID" value="NZ_BHXB01000001.1"/>
</dbReference>
<keyword evidence="5" id="KW-1185">Reference proteome</keyword>
<evidence type="ECO:0000313" key="5">
    <source>
        <dbReference type="Proteomes" id="UP000627573"/>
    </source>
</evidence>
<dbReference type="InterPro" id="IPR029510">
    <property type="entry name" value="Ald_DH_CS_GLU"/>
</dbReference>
<dbReference type="PROSITE" id="PS00687">
    <property type="entry name" value="ALDEHYDE_DEHYDR_GLU"/>
    <property type="match status" value="1"/>
</dbReference>
<proteinExistence type="inferred from homology"/>
<dbReference type="Gene3D" id="3.40.309.10">
    <property type="entry name" value="Aldehyde Dehydrogenase, Chain A, domain 2"/>
    <property type="match status" value="1"/>
</dbReference>
<dbReference type="EMBL" id="JAECSB010000044">
    <property type="protein sequence ID" value="MBH5143767.1"/>
    <property type="molecule type" value="Genomic_DNA"/>
</dbReference>
<dbReference type="OMA" id="CHAGTRI"/>
<dbReference type="Proteomes" id="UP000627573">
    <property type="component" value="Unassembled WGS sequence"/>
</dbReference>
<sequence>MSLSPANAWAYPESLKEADSVPMLVDGAWIEAASGETFPTYDPGTGEVIANVALAGEKDTDFAVAAARRAFDEQRWMRLAPQQRGAILWQAGQIMRDNVDALAALESRNMGIPVPQARSMVLEAAAQYQYYGGWADKIHGQTIDLGPGEKRIQGYTLREPVGVVAMIVPWNAPIISASKKLAPALAAGCTCVLKPADETPLTALWLGQILTEAGVPDGVVNVITGPGPTVGAALTAHPDVDAVAFTGSTDVGRTIVHASTGNMKKLSLELGGKSPVIVMPDADLAAAIPGVAGAVFWNTGQVCAAGTRLFVHESVYDEVVNGVAAEGRKLRIGYGTQPDVDLGPLISRKQLDRVTSYVDAGVNAGATVLSGGNRVGDAGYFFEPTVLVDVDQSMSVMREEIFGPVLGVMPFSDIDEAVALANDSSYGLASSVWTADGSVGHSIARRLRAGRVGINVHRAGGVYMPAGGYRQSGWGRENGLDGLDSYLETKSVVSTLA</sequence>
<dbReference type="AlphaFoldDB" id="A0A401N0C4"/>
<dbReference type="InterPro" id="IPR016163">
    <property type="entry name" value="Ald_DH_C"/>
</dbReference>
<dbReference type="InterPro" id="IPR016161">
    <property type="entry name" value="Ald_DH/histidinol_DH"/>
</dbReference>
<dbReference type="GO" id="GO:0016620">
    <property type="term" value="F:oxidoreductase activity, acting on the aldehyde or oxo group of donors, NAD or NADP as acceptor"/>
    <property type="evidence" value="ECO:0007669"/>
    <property type="project" value="InterPro"/>
</dbReference>
<dbReference type="InterPro" id="IPR016162">
    <property type="entry name" value="Ald_DH_N"/>
</dbReference>
<gene>
    <name evidence="4" type="ORF">I3517_14230</name>
</gene>
<accession>A0A401N0C4</accession>
<comment type="similarity">
    <text evidence="1 3">Belongs to the aldehyde dehydrogenase family.</text>
</comment>
<evidence type="ECO:0000313" key="4">
    <source>
        <dbReference type="EMBL" id="MBH5143767.1"/>
    </source>
</evidence>
<evidence type="ECO:0000256" key="1">
    <source>
        <dbReference type="ARBA" id="ARBA00009986"/>
    </source>
</evidence>
<reference evidence="4 5" key="1">
    <citation type="submission" date="2020-12" db="EMBL/GenBank/DDBJ databases">
        <title>Draft genome sequence of furan degrading bacterial strain FUR100.</title>
        <authorList>
            <person name="Woiski C."/>
        </authorList>
    </citation>
    <scope>NUCLEOTIDE SEQUENCE [LARGE SCALE GENOMIC DNA]</scope>
    <source>
        <strain evidence="4 5">FUR100</strain>
    </source>
</reference>
<keyword evidence="2 3" id="KW-0560">Oxidoreductase</keyword>
<dbReference type="InterPro" id="IPR016160">
    <property type="entry name" value="Ald_DH_CS_CYS"/>
</dbReference>
<organism evidence="4 5">
    <name type="scientific">Rhodococcus erythropolis</name>
    <name type="common">Arthrobacter picolinophilus</name>
    <dbReference type="NCBI Taxonomy" id="1833"/>
    <lineage>
        <taxon>Bacteria</taxon>
        <taxon>Bacillati</taxon>
        <taxon>Actinomycetota</taxon>
        <taxon>Actinomycetes</taxon>
        <taxon>Mycobacteriales</taxon>
        <taxon>Nocardiaceae</taxon>
        <taxon>Rhodococcus</taxon>
        <taxon>Rhodococcus erythropolis group</taxon>
    </lineage>
</organism>
<dbReference type="InterPro" id="IPR015590">
    <property type="entry name" value="Aldehyde_DH_dom"/>
</dbReference>